<dbReference type="GeneID" id="3700765"/>
<dbReference type="AlphaFoldDB" id="A0A1U7ETE3"/>
<gene>
    <name evidence="2" type="ordered locus">NP_0134A</name>
</gene>
<dbReference type="Pfam" id="PF12840">
    <property type="entry name" value="HTH_20"/>
    <property type="match status" value="1"/>
</dbReference>
<dbReference type="eggNOG" id="arCOG03067">
    <property type="taxonomic scope" value="Archaea"/>
</dbReference>
<dbReference type="EnsemblBacteria" id="CAI48158">
    <property type="protein sequence ID" value="CAI48158"/>
    <property type="gene ID" value="NP_0134A"/>
</dbReference>
<proteinExistence type="predicted"/>
<accession>A0A1U7ETE3</accession>
<dbReference type="InterPro" id="IPR036390">
    <property type="entry name" value="WH_DNA-bd_sf"/>
</dbReference>
<evidence type="ECO:0000256" key="1">
    <source>
        <dbReference type="SAM" id="MobiDB-lite"/>
    </source>
</evidence>
<reference evidence="2 3" key="1">
    <citation type="journal article" date="2005" name="Genome Res.">
        <title>Living with two extremes: conclusions from the genome sequence of Natronomonas pharaonis.</title>
        <authorList>
            <person name="Falb M."/>
            <person name="Pfeiffer F."/>
            <person name="Palm P."/>
            <person name="Rodewald K."/>
            <person name="Hickmann V."/>
            <person name="Tittor J."/>
            <person name="Oesterhelt D."/>
        </authorList>
    </citation>
    <scope>NUCLEOTIDE SEQUENCE [LARGE SCALE GENOMIC DNA]</scope>
    <source>
        <strain evidence="3">ATCC 35678 / DSM 2160 / CIP 103997 / JCM 8858 / NBRC 14720 / NCIMB 2260 / Gabara</strain>
    </source>
</reference>
<dbReference type="Proteomes" id="UP000002698">
    <property type="component" value="Chromosome"/>
</dbReference>
<dbReference type="RefSeq" id="WP_011321797.1">
    <property type="nucleotide sequence ID" value="NC_007426.1"/>
</dbReference>
<keyword evidence="3" id="KW-1185">Reference proteome</keyword>
<dbReference type="EMBL" id="CR936257">
    <property type="protein sequence ID" value="CAI48158.1"/>
    <property type="molecule type" value="Genomic_DNA"/>
</dbReference>
<name>A0A1U7ETE3_NATPD</name>
<dbReference type="HOGENOM" id="CLU_2091370_0_0_2"/>
<sequence>MSTETGGTVAHETEPAKSGEAVVGDDDVGATLALLADEEARALFRHTGKPKTIPELTADCGVARSTAYRKVRKLTAAGLLEPASADDDPNTATAYQRTVDALEIIVGEAETIEVRR</sequence>
<evidence type="ECO:0000313" key="2">
    <source>
        <dbReference type="EMBL" id="CAI48158.1"/>
    </source>
</evidence>
<evidence type="ECO:0000313" key="3">
    <source>
        <dbReference type="Proteomes" id="UP000002698"/>
    </source>
</evidence>
<organism evidence="2 3">
    <name type="scientific">Natronomonas pharaonis (strain ATCC 35678 / DSM 2160 / CIP 103997 / JCM 8858 / NBRC 14720 / NCIMB 2260 / Gabara)</name>
    <name type="common">Halobacterium pharaonis</name>
    <dbReference type="NCBI Taxonomy" id="348780"/>
    <lineage>
        <taxon>Archaea</taxon>
        <taxon>Methanobacteriati</taxon>
        <taxon>Methanobacteriota</taxon>
        <taxon>Stenosarchaea group</taxon>
        <taxon>Halobacteria</taxon>
        <taxon>Halobacteriales</taxon>
        <taxon>Natronomonadaceae</taxon>
        <taxon>Natronomonas</taxon>
    </lineage>
</organism>
<dbReference type="Gene3D" id="1.10.10.10">
    <property type="entry name" value="Winged helix-like DNA-binding domain superfamily/Winged helix DNA-binding domain"/>
    <property type="match status" value="1"/>
</dbReference>
<dbReference type="InterPro" id="IPR036388">
    <property type="entry name" value="WH-like_DNA-bd_sf"/>
</dbReference>
<protein>
    <submittedName>
        <fullName evidence="2">HTH domain protein</fullName>
    </submittedName>
</protein>
<dbReference type="STRING" id="348780.NP_0134A"/>
<dbReference type="SUPFAM" id="SSF46785">
    <property type="entry name" value="Winged helix' DNA-binding domain"/>
    <property type="match status" value="1"/>
</dbReference>
<dbReference type="OrthoDB" id="10985at2157"/>
<feature type="region of interest" description="Disordered" evidence="1">
    <location>
        <begin position="1"/>
        <end position="23"/>
    </location>
</feature>
<dbReference type="KEGG" id="nph:NP_0134A"/>